<dbReference type="CDD" id="cd09868">
    <property type="entry name" value="PIN_XPG_RAD2"/>
    <property type="match status" value="2"/>
</dbReference>
<dbReference type="InterPro" id="IPR036279">
    <property type="entry name" value="5-3_exonuclease_C_sf"/>
</dbReference>
<feature type="compositionally biased region" description="Polar residues" evidence="12">
    <location>
        <begin position="543"/>
        <end position="574"/>
    </location>
</feature>
<evidence type="ECO:0000256" key="3">
    <source>
        <dbReference type="ARBA" id="ARBA00005283"/>
    </source>
</evidence>
<keyword evidence="4" id="KW-0540">Nuclease</keyword>
<evidence type="ECO:0000259" key="14">
    <source>
        <dbReference type="SMART" id="SM00485"/>
    </source>
</evidence>
<feature type="compositionally biased region" description="Polar residues" evidence="12">
    <location>
        <begin position="830"/>
        <end position="844"/>
    </location>
</feature>
<evidence type="ECO:0000256" key="5">
    <source>
        <dbReference type="ARBA" id="ARBA00022723"/>
    </source>
</evidence>
<evidence type="ECO:0000313" key="16">
    <source>
        <dbReference type="Proteomes" id="UP000838412"/>
    </source>
</evidence>
<evidence type="ECO:0000256" key="10">
    <source>
        <dbReference type="ARBA" id="ARBA00023204"/>
    </source>
</evidence>
<dbReference type="GO" id="GO:0016788">
    <property type="term" value="F:hydrolase activity, acting on ester bonds"/>
    <property type="evidence" value="ECO:0007669"/>
    <property type="project" value="InterPro"/>
</dbReference>
<keyword evidence="16" id="KW-1185">Reference proteome</keyword>
<feature type="domain" description="XPG N-terminal" evidence="14">
    <location>
        <begin position="1"/>
        <end position="97"/>
    </location>
</feature>
<dbReference type="FunFam" id="3.40.50.1010:FF:000122">
    <property type="entry name" value="DNA repair enzyme"/>
    <property type="match status" value="1"/>
</dbReference>
<protein>
    <submittedName>
        <fullName evidence="15">ERCC5 protein</fullName>
    </submittedName>
</protein>
<evidence type="ECO:0000256" key="6">
    <source>
        <dbReference type="ARBA" id="ARBA00022759"/>
    </source>
</evidence>
<feature type="compositionally biased region" description="Basic and acidic residues" evidence="12">
    <location>
        <begin position="580"/>
        <end position="595"/>
    </location>
</feature>
<evidence type="ECO:0000256" key="7">
    <source>
        <dbReference type="ARBA" id="ARBA00022763"/>
    </source>
</evidence>
<evidence type="ECO:0000256" key="1">
    <source>
        <dbReference type="ARBA" id="ARBA00001946"/>
    </source>
</evidence>
<dbReference type="InterPro" id="IPR019974">
    <property type="entry name" value="XPG_CS"/>
</dbReference>
<keyword evidence="11" id="KW-0539">Nucleus</keyword>
<evidence type="ECO:0000259" key="13">
    <source>
        <dbReference type="SMART" id="SM00484"/>
    </source>
</evidence>
<feature type="region of interest" description="Disordered" evidence="12">
    <location>
        <begin position="1136"/>
        <end position="1169"/>
    </location>
</feature>
<dbReference type="SUPFAM" id="SSF88723">
    <property type="entry name" value="PIN domain-like"/>
    <property type="match status" value="1"/>
</dbReference>
<feature type="region of interest" description="Disordered" evidence="12">
    <location>
        <begin position="797"/>
        <end position="853"/>
    </location>
</feature>
<keyword evidence="10" id="KW-0234">DNA repair</keyword>
<dbReference type="PRINTS" id="PR00853">
    <property type="entry name" value="XPGRADSUPER"/>
</dbReference>
<keyword evidence="8" id="KW-0378">Hydrolase</keyword>
<dbReference type="GO" id="GO:0046872">
    <property type="term" value="F:metal ion binding"/>
    <property type="evidence" value="ECO:0007669"/>
    <property type="project" value="UniProtKB-KW"/>
</dbReference>
<evidence type="ECO:0000256" key="2">
    <source>
        <dbReference type="ARBA" id="ARBA00004123"/>
    </source>
</evidence>
<dbReference type="OrthoDB" id="2959108at2759"/>
<dbReference type="SMART" id="SM00279">
    <property type="entry name" value="HhH2"/>
    <property type="match status" value="1"/>
</dbReference>
<dbReference type="InterPro" id="IPR001044">
    <property type="entry name" value="XPG/Rad2_eukaryotes"/>
</dbReference>
<feature type="domain" description="XPG-I" evidence="13">
    <location>
        <begin position="896"/>
        <end position="965"/>
    </location>
</feature>
<evidence type="ECO:0000256" key="8">
    <source>
        <dbReference type="ARBA" id="ARBA00022801"/>
    </source>
</evidence>
<keyword evidence="7" id="KW-0227">DNA damage</keyword>
<dbReference type="EMBL" id="OV696699">
    <property type="protein sequence ID" value="CAH1244600.1"/>
    <property type="molecule type" value="Genomic_DNA"/>
</dbReference>
<dbReference type="FunFam" id="1.10.150.20:FF:000180">
    <property type="entry name" value="DNA repair enzyme"/>
    <property type="match status" value="1"/>
</dbReference>
<comment type="cofactor">
    <cofactor evidence="1">
        <name>Mg(2+)</name>
        <dbReference type="ChEBI" id="CHEBI:18420"/>
    </cofactor>
</comment>
<dbReference type="AlphaFoldDB" id="A0A8J9YZB6"/>
<organism evidence="15 16">
    <name type="scientific">Branchiostoma lanceolatum</name>
    <name type="common">Common lancelet</name>
    <name type="synonym">Amphioxus lanceolatum</name>
    <dbReference type="NCBI Taxonomy" id="7740"/>
    <lineage>
        <taxon>Eukaryota</taxon>
        <taxon>Metazoa</taxon>
        <taxon>Chordata</taxon>
        <taxon>Cephalochordata</taxon>
        <taxon>Leptocardii</taxon>
        <taxon>Amphioxiformes</taxon>
        <taxon>Branchiostomatidae</taxon>
        <taxon>Branchiostoma</taxon>
    </lineage>
</organism>
<dbReference type="GO" id="GO:0006289">
    <property type="term" value="P:nucleotide-excision repair"/>
    <property type="evidence" value="ECO:0007669"/>
    <property type="project" value="InterPro"/>
</dbReference>
<comment type="similarity">
    <text evidence="3">Belongs to the XPG/RAD2 endonuclease family. XPG subfamily.</text>
</comment>
<dbReference type="SUPFAM" id="SSF47807">
    <property type="entry name" value="5' to 3' exonuclease, C-terminal subdomain"/>
    <property type="match status" value="1"/>
</dbReference>
<evidence type="ECO:0000256" key="4">
    <source>
        <dbReference type="ARBA" id="ARBA00022722"/>
    </source>
</evidence>
<proteinExistence type="inferred from homology"/>
<dbReference type="Pfam" id="PF00752">
    <property type="entry name" value="XPG_N"/>
    <property type="match status" value="1"/>
</dbReference>
<feature type="compositionally biased region" description="Low complexity" evidence="12">
    <location>
        <begin position="814"/>
        <end position="829"/>
    </location>
</feature>
<feature type="region of interest" description="Disordered" evidence="12">
    <location>
        <begin position="291"/>
        <end position="398"/>
    </location>
</feature>
<feature type="compositionally biased region" description="Basic and acidic residues" evidence="12">
    <location>
        <begin position="524"/>
        <end position="541"/>
    </location>
</feature>
<dbReference type="InterPro" id="IPR006084">
    <property type="entry name" value="XPG/Rad2"/>
</dbReference>
<feature type="region of interest" description="Disordered" evidence="12">
    <location>
        <begin position="464"/>
        <end position="722"/>
    </location>
</feature>
<feature type="compositionally biased region" description="Basic and acidic residues" evidence="12">
    <location>
        <begin position="464"/>
        <end position="477"/>
    </location>
</feature>
<accession>A0A8J9YZB6</accession>
<dbReference type="SMART" id="SM00485">
    <property type="entry name" value="XPGN"/>
    <property type="match status" value="1"/>
</dbReference>
<evidence type="ECO:0000256" key="12">
    <source>
        <dbReference type="SAM" id="MobiDB-lite"/>
    </source>
</evidence>
<dbReference type="Gene3D" id="1.10.150.20">
    <property type="entry name" value="5' to 3' exonuclease, C-terminal subdomain"/>
    <property type="match status" value="1"/>
</dbReference>
<dbReference type="InterPro" id="IPR029060">
    <property type="entry name" value="PIN-like_dom_sf"/>
</dbReference>
<dbReference type="InterPro" id="IPR006085">
    <property type="entry name" value="XPG_DNA_repair_N"/>
</dbReference>
<feature type="compositionally biased region" description="Basic and acidic residues" evidence="12">
    <location>
        <begin position="294"/>
        <end position="378"/>
    </location>
</feature>
<evidence type="ECO:0000256" key="11">
    <source>
        <dbReference type="ARBA" id="ARBA00023242"/>
    </source>
</evidence>
<dbReference type="CDD" id="cd09904">
    <property type="entry name" value="H3TH_XPG"/>
    <property type="match status" value="1"/>
</dbReference>
<feature type="region of interest" description="Disordered" evidence="12">
    <location>
        <begin position="760"/>
        <end position="785"/>
    </location>
</feature>
<dbReference type="InterPro" id="IPR006086">
    <property type="entry name" value="XPG-I_dom"/>
</dbReference>
<name>A0A8J9YZB6_BRALA</name>
<feature type="compositionally biased region" description="Basic and acidic residues" evidence="12">
    <location>
        <begin position="797"/>
        <end position="806"/>
    </location>
</feature>
<dbReference type="Pfam" id="PF00867">
    <property type="entry name" value="XPG_I"/>
    <property type="match status" value="1"/>
</dbReference>
<feature type="compositionally biased region" description="Basic and acidic residues" evidence="12">
    <location>
        <begin position="765"/>
        <end position="774"/>
    </location>
</feature>
<gene>
    <name evidence="15" type="primary">ERCC5</name>
    <name evidence="15" type="ORF">BLAG_LOCUS7198</name>
</gene>
<dbReference type="PANTHER" id="PTHR16171:SF7">
    <property type="entry name" value="DNA REPAIR PROTEIN RAD2"/>
    <property type="match status" value="1"/>
</dbReference>
<reference evidence="15" key="1">
    <citation type="submission" date="2022-01" db="EMBL/GenBank/DDBJ databases">
        <authorList>
            <person name="Braso-Vives M."/>
        </authorList>
    </citation>
    <scope>NUCLEOTIDE SEQUENCE</scope>
</reference>
<comment type="subcellular location">
    <subcellularLocation>
        <location evidence="2">Nucleus</location>
    </subcellularLocation>
</comment>
<dbReference type="Proteomes" id="UP000838412">
    <property type="component" value="Chromosome 14"/>
</dbReference>
<feature type="compositionally biased region" description="Basic and acidic residues" evidence="12">
    <location>
        <begin position="644"/>
        <end position="655"/>
    </location>
</feature>
<dbReference type="InterPro" id="IPR008918">
    <property type="entry name" value="HhH2"/>
</dbReference>
<dbReference type="PROSITE" id="PS00841">
    <property type="entry name" value="XPG_1"/>
    <property type="match status" value="1"/>
</dbReference>
<keyword evidence="6" id="KW-0255">Endonuclease</keyword>
<feature type="region of interest" description="Disordered" evidence="12">
    <location>
        <begin position="125"/>
        <end position="144"/>
    </location>
</feature>
<dbReference type="GO" id="GO:0005634">
    <property type="term" value="C:nucleus"/>
    <property type="evidence" value="ECO:0007669"/>
    <property type="project" value="UniProtKB-SubCell"/>
</dbReference>
<evidence type="ECO:0000256" key="9">
    <source>
        <dbReference type="ARBA" id="ARBA00022842"/>
    </source>
</evidence>
<keyword evidence="5" id="KW-0479">Metal-binding</keyword>
<dbReference type="PRINTS" id="PR00066">
    <property type="entry name" value="XRODRMPGMNTG"/>
</dbReference>
<keyword evidence="9" id="KW-0460">Magnesium</keyword>
<feature type="compositionally biased region" description="Basic and acidic residues" evidence="12">
    <location>
        <begin position="501"/>
        <end position="517"/>
    </location>
</feature>
<evidence type="ECO:0000313" key="15">
    <source>
        <dbReference type="EMBL" id="CAH1244600.1"/>
    </source>
</evidence>
<feature type="compositionally biased region" description="Polar residues" evidence="12">
    <location>
        <begin position="665"/>
        <end position="676"/>
    </location>
</feature>
<dbReference type="GO" id="GO:0003697">
    <property type="term" value="F:single-stranded DNA binding"/>
    <property type="evidence" value="ECO:0007669"/>
    <property type="project" value="InterPro"/>
</dbReference>
<sequence>MGVHDLWKLLEPTGRPVKMDTLEGKVLAVDVSIWLNQAVMGSWNPRGGNKNPHLKVLFNRICKLLFYRIKPVFVFDGRMPELKRKTLAARRKRKEAAEKETRKVANKVLQNYLKVQALRVVRGETGAGTAGPVPTPQLNKPGDSDLFELPPLPEQQGSSTEADIDLWEERQARQEIVQTEFQDITKVDVESEDFKALPPDIQHEIIMDLQEMRKRHLFTLTRHVPEEADSFSNMQLSNLLSRSKLSQRLGEVRKDMNMQASGAVSQYLSQGASVESRRVVSEDTAHYVLVKGVGKQEREERETKEKEEREERERKQEEEREEKERNEEKEREERKRREGIDKRERKEDEEREGIGRKEEEIERKEEKMKKRKEEDKTSTQDPENQGSKDYKITTYPPFPRHFLDHLRKRQDSDVMIIDESKGFSQNLCEYHRRMREPDLVVLEERCAAETNADSTDDVMFVEERTAPESWRRERRVVSVDLTGAPVDLTSDSDDEVTPGQVEHDAENVPSSSKDKNSPEITDTDSLHEADVDETTKKDVRTLSDPNVSSTTEDTPGRELSSTNASTSGKRTLQEANLAEAETKRQKLETESKIEGTSEDVIEKQTTAMKGATEALQEEEGSLPFQDESQDLDKKLPSTEPESQSAREENLDEQAKRNVNGRIESPSKSSGSTNKLSDSGKQDSAETITTDNRLMQETDIPVITLPEPGQVIKRPPRPELQPPMATINIVDSDEEEDFVEVTVDPSKPGVADELFPASVFQAADSRQARTSKDDNNSVPSLKTNFDLLMSEQGMRAVDRVDKKDVRPDPGLFAESLSSSRSGSQANSQTSTPSVSRPDTPSQEQPSPWEGLNPGNVVELEQDLQTERRTLQAQQARQEKLAASITEQMYVESQELLRLFGIPYVQSPTEAEAQCAFLDQSKQTQGTITDDSDVWLFGGREVYKNFFSQQRDMEVFKYKDVVSQLAMDRSRLINFALLTGSDYTEGIQGVGKVLAMEVLQEFPGEGIASLQAFRAWWDEAQKQEKVPQETPIKAKLRKLELSPGFPNITVVEAYLSPTVDESEEPFAWGAPDLHSLRQFAMQRFGWTTNKTDEVLLPVMKGLKKIDDDTQSKITSFFPMEVEEKRKIKSKRIRRVVNNFHRKEGEEDAEEDSRGYSSISRRRRRPTFSPWK</sequence>
<dbReference type="SMART" id="SM00484">
    <property type="entry name" value="XPGI"/>
    <property type="match status" value="1"/>
</dbReference>
<feature type="compositionally biased region" description="Polar residues" evidence="12">
    <location>
        <begin position="684"/>
        <end position="694"/>
    </location>
</feature>
<dbReference type="Gene3D" id="3.40.50.1010">
    <property type="entry name" value="5'-nuclease"/>
    <property type="match status" value="2"/>
</dbReference>
<dbReference type="PANTHER" id="PTHR16171">
    <property type="entry name" value="DNA REPAIR PROTEIN COMPLEMENTING XP-G CELLS-RELATED"/>
    <property type="match status" value="1"/>
</dbReference>
<dbReference type="GO" id="GO:0004520">
    <property type="term" value="F:DNA endonuclease activity"/>
    <property type="evidence" value="ECO:0007669"/>
    <property type="project" value="TreeGrafter"/>
</dbReference>